<evidence type="ECO:0000256" key="3">
    <source>
        <dbReference type="ARBA" id="ARBA00016090"/>
    </source>
</evidence>
<dbReference type="PANTHER" id="PTHR10937">
    <property type="entry name" value="GLUCOSAMINE--FRUCTOSE-6-PHOSPHATE AMINOTRANSFERASE, ISOMERIZING"/>
    <property type="match status" value="1"/>
</dbReference>
<evidence type="ECO:0000313" key="6">
    <source>
        <dbReference type="EMBL" id="SBT46109.1"/>
    </source>
</evidence>
<evidence type="ECO:0000256" key="2">
    <source>
        <dbReference type="ARBA" id="ARBA00012916"/>
    </source>
</evidence>
<evidence type="ECO:0000256" key="1">
    <source>
        <dbReference type="ARBA" id="ARBA00001031"/>
    </source>
</evidence>
<dbReference type="PROSITE" id="PS51464">
    <property type="entry name" value="SIS"/>
    <property type="match status" value="1"/>
</dbReference>
<dbReference type="SUPFAM" id="SSF53697">
    <property type="entry name" value="SIS domain"/>
    <property type="match status" value="1"/>
</dbReference>
<dbReference type="PATRIC" id="fig|299146.4.peg.2614"/>
<dbReference type="GO" id="GO:0097367">
    <property type="term" value="F:carbohydrate derivative binding"/>
    <property type="evidence" value="ECO:0007669"/>
    <property type="project" value="InterPro"/>
</dbReference>
<dbReference type="OrthoDB" id="3285577at2"/>
<accession>A0A1A8ZQH2</accession>
<feature type="domain" description="SIS" evidence="5">
    <location>
        <begin position="20"/>
        <end position="165"/>
    </location>
</feature>
<evidence type="ECO:0000313" key="7">
    <source>
        <dbReference type="Proteomes" id="UP000198765"/>
    </source>
</evidence>
<organism evidence="6 7">
    <name type="scientific">Micromonospora narathiwatensis</name>
    <dbReference type="NCBI Taxonomy" id="299146"/>
    <lineage>
        <taxon>Bacteria</taxon>
        <taxon>Bacillati</taxon>
        <taxon>Actinomycetota</taxon>
        <taxon>Actinomycetes</taxon>
        <taxon>Micromonosporales</taxon>
        <taxon>Micromonosporaceae</taxon>
        <taxon>Micromonospora</taxon>
    </lineage>
</organism>
<dbReference type="InterPro" id="IPR035466">
    <property type="entry name" value="GlmS/AgaS_SIS"/>
</dbReference>
<dbReference type="PANTHER" id="PTHR10937:SF0">
    <property type="entry name" value="GLUTAMINE--FRUCTOSE-6-PHOSPHATE TRANSAMINASE (ISOMERIZING)"/>
    <property type="match status" value="1"/>
</dbReference>
<reference evidence="6 7" key="1">
    <citation type="submission" date="2016-06" db="EMBL/GenBank/DDBJ databases">
        <authorList>
            <person name="Kjaerup R.B."/>
            <person name="Dalgaard T.S."/>
            <person name="Juul-Madsen H.R."/>
        </authorList>
    </citation>
    <scope>NUCLEOTIDE SEQUENCE [LARGE SCALE GENOMIC DNA]</scope>
    <source>
        <strain evidence="6 7">DSM 45248</strain>
    </source>
</reference>
<dbReference type="GO" id="GO:0005829">
    <property type="term" value="C:cytosol"/>
    <property type="evidence" value="ECO:0007669"/>
    <property type="project" value="TreeGrafter"/>
</dbReference>
<dbReference type="InterPro" id="IPR001347">
    <property type="entry name" value="SIS_dom"/>
</dbReference>
<dbReference type="GO" id="GO:0006487">
    <property type="term" value="P:protein N-linked glycosylation"/>
    <property type="evidence" value="ECO:0007669"/>
    <property type="project" value="TreeGrafter"/>
</dbReference>
<sequence length="325" mass="34453">MDPRLFLADLEAKPESLRRLAATLADGDVWHGLPDPVDRVLLLGMGSSRYAAEMAALRLRAAGVDAIAEYASAAATCPPGPRTLVVAISASGTSQETLDAADRYQGSGRLVALTNAPDSPLADVADLVVPMHAGAETGGVACRTFQHTLVLLLDLAARLSTRTAAADLGRPDVAGLARRAADASEDLLARRDEWLTAADALLDGPHGVHALAPVERLSSAMQSALMVREGPRRPAVGCETGDWSHVDVYLTKTLDYRALLFPGSRYDAPALDWLRQRRSTVLAVGAEVAGAAAVIRYHGDDDPGVRLLTETLVAELVAARWWSRS</sequence>
<keyword evidence="7" id="KW-1185">Reference proteome</keyword>
<evidence type="ECO:0000256" key="4">
    <source>
        <dbReference type="ARBA" id="ARBA00022737"/>
    </source>
</evidence>
<dbReference type="GO" id="GO:0006002">
    <property type="term" value="P:fructose 6-phosphate metabolic process"/>
    <property type="evidence" value="ECO:0007669"/>
    <property type="project" value="TreeGrafter"/>
</dbReference>
<dbReference type="CDD" id="cd05008">
    <property type="entry name" value="SIS_GlmS_GlmD_1"/>
    <property type="match status" value="1"/>
</dbReference>
<dbReference type="EMBL" id="LT594324">
    <property type="protein sequence ID" value="SBT46109.1"/>
    <property type="molecule type" value="Genomic_DNA"/>
</dbReference>
<dbReference type="Pfam" id="PF01380">
    <property type="entry name" value="SIS"/>
    <property type="match status" value="1"/>
</dbReference>
<protein>
    <recommendedName>
        <fullName evidence="3">Glutamine--fructose-6-phosphate aminotransferase [isomerizing]</fullName>
        <ecNumber evidence="2">2.6.1.16</ecNumber>
    </recommendedName>
</protein>
<dbReference type="RefSeq" id="WP_091194838.1">
    <property type="nucleotide sequence ID" value="NZ_LT594324.1"/>
</dbReference>
<dbReference type="Gene3D" id="3.40.50.10490">
    <property type="entry name" value="Glucose-6-phosphate isomerase like protein, domain 1"/>
    <property type="match status" value="1"/>
</dbReference>
<name>A0A1A8ZQH2_9ACTN</name>
<dbReference type="InterPro" id="IPR046348">
    <property type="entry name" value="SIS_dom_sf"/>
</dbReference>
<dbReference type="GO" id="GO:0006047">
    <property type="term" value="P:UDP-N-acetylglucosamine metabolic process"/>
    <property type="evidence" value="ECO:0007669"/>
    <property type="project" value="TreeGrafter"/>
</dbReference>
<keyword evidence="4" id="KW-0677">Repeat</keyword>
<dbReference type="AlphaFoldDB" id="A0A1A8ZQH2"/>
<proteinExistence type="predicted"/>
<dbReference type="GO" id="GO:0004360">
    <property type="term" value="F:glutamine-fructose-6-phosphate transaminase (isomerizing) activity"/>
    <property type="evidence" value="ECO:0007669"/>
    <property type="project" value="UniProtKB-EC"/>
</dbReference>
<gene>
    <name evidence="6" type="ORF">GA0070621_2524</name>
</gene>
<dbReference type="Proteomes" id="UP000198765">
    <property type="component" value="Chromosome I"/>
</dbReference>
<dbReference type="EC" id="2.6.1.16" evidence="2"/>
<evidence type="ECO:0000259" key="5">
    <source>
        <dbReference type="PROSITE" id="PS51464"/>
    </source>
</evidence>
<comment type="catalytic activity">
    <reaction evidence="1">
        <text>D-fructose 6-phosphate + L-glutamine = D-glucosamine 6-phosphate + L-glutamate</text>
        <dbReference type="Rhea" id="RHEA:13237"/>
        <dbReference type="ChEBI" id="CHEBI:29985"/>
        <dbReference type="ChEBI" id="CHEBI:58359"/>
        <dbReference type="ChEBI" id="CHEBI:58725"/>
        <dbReference type="ChEBI" id="CHEBI:61527"/>
        <dbReference type="EC" id="2.6.1.16"/>
    </reaction>
</comment>